<dbReference type="PRINTS" id="PR00081">
    <property type="entry name" value="GDHRDH"/>
</dbReference>
<comment type="similarity">
    <text evidence="1 3">Belongs to the short-chain dehydrogenases/reductases (SDR) family.</text>
</comment>
<evidence type="ECO:0000256" key="3">
    <source>
        <dbReference type="RuleBase" id="RU000363"/>
    </source>
</evidence>
<protein>
    <submittedName>
        <fullName evidence="4">SDR family oxidoreductase</fullName>
    </submittedName>
</protein>
<gene>
    <name evidence="4" type="ORF">AABD04_21475</name>
</gene>
<evidence type="ECO:0000313" key="5">
    <source>
        <dbReference type="Proteomes" id="UP001456513"/>
    </source>
</evidence>
<dbReference type="SUPFAM" id="SSF51735">
    <property type="entry name" value="NAD(P)-binding Rossmann-fold domains"/>
    <property type="match status" value="1"/>
</dbReference>
<dbReference type="InterPro" id="IPR036291">
    <property type="entry name" value="NAD(P)-bd_dom_sf"/>
</dbReference>
<name>A0ABU9D2I1_9NOCA</name>
<organism evidence="4 5">
    <name type="scientific">Rhodococcus navarretei</name>
    <dbReference type="NCBI Taxonomy" id="3128981"/>
    <lineage>
        <taxon>Bacteria</taxon>
        <taxon>Bacillati</taxon>
        <taxon>Actinomycetota</taxon>
        <taxon>Actinomycetes</taxon>
        <taxon>Mycobacteriales</taxon>
        <taxon>Nocardiaceae</taxon>
        <taxon>Rhodococcus</taxon>
    </lineage>
</organism>
<dbReference type="Pfam" id="PF00106">
    <property type="entry name" value="adh_short"/>
    <property type="match status" value="1"/>
</dbReference>
<keyword evidence="5" id="KW-1185">Reference proteome</keyword>
<dbReference type="InterPro" id="IPR002347">
    <property type="entry name" value="SDR_fam"/>
</dbReference>
<evidence type="ECO:0000256" key="2">
    <source>
        <dbReference type="ARBA" id="ARBA00023002"/>
    </source>
</evidence>
<dbReference type="Gene3D" id="3.40.50.720">
    <property type="entry name" value="NAD(P)-binding Rossmann-like Domain"/>
    <property type="match status" value="1"/>
</dbReference>
<dbReference type="PANTHER" id="PTHR43976">
    <property type="entry name" value="SHORT CHAIN DEHYDROGENASE"/>
    <property type="match status" value="1"/>
</dbReference>
<evidence type="ECO:0000313" key="4">
    <source>
        <dbReference type="EMBL" id="MEK8073421.1"/>
    </source>
</evidence>
<dbReference type="InterPro" id="IPR051911">
    <property type="entry name" value="SDR_oxidoreductase"/>
</dbReference>
<proteinExistence type="inferred from homology"/>
<dbReference type="PRINTS" id="PR00080">
    <property type="entry name" value="SDRFAMILY"/>
</dbReference>
<sequence length="282" mass="29784">MTTPSPKTWFITGTSSGFGRQLTEQLLARGDRVAATLRKPESLAALAERYPATLWVRQLDVTNTAQIREVVGAAFAQLGSIDVVVSNAGYAVFGAAEELSDAQIQRQIDTNVIGSVQLVRAVTPHLRAQGGGKILQLSSMGGQIAFPSLSVYHLSKWAIEGFFEGYAPEVAPFGISTCLVEPGAATTEFGGSSASWAPALSEYADTPAGHMRSLILSPSEGQEQPTGDPARFAEVMIDAADGDELPTRLLLGADAYQMVSAALRSRLDAVENQKPLTVSASS</sequence>
<comment type="caution">
    <text evidence="4">The sequence shown here is derived from an EMBL/GenBank/DDBJ whole genome shotgun (WGS) entry which is preliminary data.</text>
</comment>
<accession>A0ABU9D2I1</accession>
<dbReference type="EMBL" id="JBBPCN010000001">
    <property type="protein sequence ID" value="MEK8073421.1"/>
    <property type="molecule type" value="Genomic_DNA"/>
</dbReference>
<keyword evidence="2" id="KW-0560">Oxidoreductase</keyword>
<dbReference type="CDD" id="cd05374">
    <property type="entry name" value="17beta-HSD-like_SDR_c"/>
    <property type="match status" value="1"/>
</dbReference>
<dbReference type="PANTHER" id="PTHR43976:SF16">
    <property type="entry name" value="SHORT-CHAIN DEHYDROGENASE_REDUCTASE FAMILY PROTEIN"/>
    <property type="match status" value="1"/>
</dbReference>
<reference evidence="4 5" key="1">
    <citation type="submission" date="2024-03" db="EMBL/GenBank/DDBJ databases">
        <title>Rhodococcus navarretei sp. nov. and Pseudarthrobacter quantumdoti sp. nov., two new species with the ability to biosynthesize Quantum Dots isolated from soil samples at Union Glacier, Antarctica.</title>
        <authorList>
            <person name="Vargas M."/>
        </authorList>
    </citation>
    <scope>NUCLEOTIDE SEQUENCE [LARGE SCALE GENOMIC DNA]</scope>
    <source>
        <strain evidence="4 5">EXRC-4A-4</strain>
    </source>
</reference>
<evidence type="ECO:0000256" key="1">
    <source>
        <dbReference type="ARBA" id="ARBA00006484"/>
    </source>
</evidence>
<dbReference type="Proteomes" id="UP001456513">
    <property type="component" value="Unassembled WGS sequence"/>
</dbReference>
<dbReference type="RefSeq" id="WP_341442380.1">
    <property type="nucleotide sequence ID" value="NZ_JBBPCN010000001.1"/>
</dbReference>